<proteinExistence type="predicted"/>
<evidence type="ECO:0000256" key="2">
    <source>
        <dbReference type="SAM" id="Phobius"/>
    </source>
</evidence>
<keyword evidence="2" id="KW-0812">Transmembrane</keyword>
<evidence type="ECO:0000313" key="4">
    <source>
        <dbReference type="Proteomes" id="UP000680750"/>
    </source>
</evidence>
<dbReference type="Proteomes" id="UP000680750">
    <property type="component" value="Chromosome"/>
</dbReference>
<keyword evidence="4" id="KW-1185">Reference proteome</keyword>
<evidence type="ECO:0000256" key="1">
    <source>
        <dbReference type="SAM" id="MobiDB-lite"/>
    </source>
</evidence>
<gene>
    <name evidence="3" type="ORF">Asera_06130</name>
</gene>
<sequence length="126" mass="13676">MSYHDYRRDDPPQGYQAGPQPPGPYSYEPPARRRPGDGASVVARVVVGLTCVVAVIFGLHVLFSFADANQGNGFVQFIYGLARVLVLGFGDVFTPDDAKIGLVLNYGLAALIYLAIGQFVAKMLRR</sequence>
<name>A0A810KV08_9ACTN</name>
<protein>
    <submittedName>
        <fullName evidence="3">Uncharacterized protein</fullName>
    </submittedName>
</protein>
<reference evidence="3" key="1">
    <citation type="submission" date="2020-08" db="EMBL/GenBank/DDBJ databases">
        <title>Whole genome shotgun sequence of Actinocatenispora sera NBRC 101916.</title>
        <authorList>
            <person name="Komaki H."/>
            <person name="Tamura T."/>
        </authorList>
    </citation>
    <scope>NUCLEOTIDE SEQUENCE</scope>
    <source>
        <strain evidence="3">NBRC 101916</strain>
    </source>
</reference>
<feature type="transmembrane region" description="Helical" evidence="2">
    <location>
        <begin position="41"/>
        <end position="62"/>
    </location>
</feature>
<evidence type="ECO:0000313" key="3">
    <source>
        <dbReference type="EMBL" id="BCJ26505.1"/>
    </source>
</evidence>
<dbReference type="RefSeq" id="WP_211255607.1">
    <property type="nucleotide sequence ID" value="NZ_AP023354.1"/>
</dbReference>
<dbReference type="EMBL" id="AP023354">
    <property type="protein sequence ID" value="BCJ26505.1"/>
    <property type="molecule type" value="Genomic_DNA"/>
</dbReference>
<feature type="transmembrane region" description="Helical" evidence="2">
    <location>
        <begin position="74"/>
        <end position="94"/>
    </location>
</feature>
<feature type="transmembrane region" description="Helical" evidence="2">
    <location>
        <begin position="100"/>
        <end position="121"/>
    </location>
</feature>
<feature type="region of interest" description="Disordered" evidence="1">
    <location>
        <begin position="1"/>
        <end position="36"/>
    </location>
</feature>
<dbReference type="KEGG" id="aser:Asera_06130"/>
<organism evidence="3 4">
    <name type="scientific">Actinocatenispora sera</name>
    <dbReference type="NCBI Taxonomy" id="390989"/>
    <lineage>
        <taxon>Bacteria</taxon>
        <taxon>Bacillati</taxon>
        <taxon>Actinomycetota</taxon>
        <taxon>Actinomycetes</taxon>
        <taxon>Micromonosporales</taxon>
        <taxon>Micromonosporaceae</taxon>
        <taxon>Actinocatenispora</taxon>
    </lineage>
</organism>
<feature type="compositionally biased region" description="Basic and acidic residues" evidence="1">
    <location>
        <begin position="1"/>
        <end position="11"/>
    </location>
</feature>
<keyword evidence="2" id="KW-0472">Membrane</keyword>
<accession>A0A810KV08</accession>
<dbReference type="AlphaFoldDB" id="A0A810KV08"/>
<keyword evidence="2" id="KW-1133">Transmembrane helix</keyword>